<gene>
    <name evidence="2" type="ORF">AAA799B03_00385</name>
</gene>
<evidence type="ECO:0000313" key="2">
    <source>
        <dbReference type="EMBL" id="KFM22047.1"/>
    </source>
</evidence>
<name>A0A087S8J3_9ARCH</name>
<dbReference type="Proteomes" id="UP000029384">
    <property type="component" value="Unassembled WGS sequence"/>
</dbReference>
<reference evidence="2 3" key="1">
    <citation type="submission" date="2014-06" db="EMBL/GenBank/DDBJ databases">
        <authorList>
            <person name="Ngugi D.K."/>
            <person name="Blom J."/>
            <person name="Alam I."/>
            <person name="Rashid M."/>
            <person name="Baalawi W."/>
            <person name="Zhang G."/>
            <person name="Hikmawan T."/>
            <person name="Guan Y."/>
            <person name="Antunes A."/>
            <person name="Siam R."/>
            <person name="El-Dorry H."/>
            <person name="Bajic V."/>
            <person name="Stingl U."/>
        </authorList>
    </citation>
    <scope>NUCLEOTIDE SEQUENCE [LARGE SCALE GENOMIC DNA]</scope>
    <source>
        <strain evidence="2">SCGC AAA799-B03</strain>
    </source>
</reference>
<dbReference type="EMBL" id="JOTA01000006">
    <property type="protein sequence ID" value="KFM22047.1"/>
    <property type="molecule type" value="Genomic_DNA"/>
</dbReference>
<evidence type="ECO:0000313" key="3">
    <source>
        <dbReference type="Proteomes" id="UP000029384"/>
    </source>
</evidence>
<feature type="region of interest" description="Disordered" evidence="1">
    <location>
        <begin position="66"/>
        <end position="87"/>
    </location>
</feature>
<comment type="caution">
    <text evidence="2">The sequence shown here is derived from an EMBL/GenBank/DDBJ whole genome shotgun (WGS) entry which is preliminary data.</text>
</comment>
<accession>A0A087S8J3</accession>
<protein>
    <submittedName>
        <fullName evidence="2">Uncharacterized protein</fullName>
    </submittedName>
</protein>
<keyword evidence="3" id="KW-1185">Reference proteome</keyword>
<evidence type="ECO:0000256" key="1">
    <source>
        <dbReference type="SAM" id="MobiDB-lite"/>
    </source>
</evidence>
<organism evidence="2 3">
    <name type="scientific">Marine Group I thaumarchaeote SCGC AAA799-B03</name>
    <dbReference type="NCBI Taxonomy" id="1502289"/>
    <lineage>
        <taxon>Archaea</taxon>
        <taxon>Nitrososphaerota</taxon>
        <taxon>Marine Group I</taxon>
    </lineage>
</organism>
<sequence length="87" mass="10228">MIEVMIQLRLANVGMTLQSRNNLIERKNELTYSEFIERLCVLYDYCKENHNQTFELLFNDMKKKEKKNSSLSNGFGQDTKNDGVMTN</sequence>
<dbReference type="AlphaFoldDB" id="A0A087S8J3"/>
<feature type="compositionally biased region" description="Polar residues" evidence="1">
    <location>
        <begin position="74"/>
        <end position="87"/>
    </location>
</feature>
<proteinExistence type="predicted"/>